<feature type="coiled-coil region" evidence="1">
    <location>
        <begin position="91"/>
        <end position="140"/>
    </location>
</feature>
<evidence type="ECO:0000313" key="3">
    <source>
        <dbReference type="EMBL" id="GEZ75558.1"/>
    </source>
</evidence>
<proteinExistence type="predicted"/>
<protein>
    <submittedName>
        <fullName evidence="3">Uncharacterized protein</fullName>
    </submittedName>
</protein>
<evidence type="ECO:0000256" key="2">
    <source>
        <dbReference type="SAM" id="MobiDB-lite"/>
    </source>
</evidence>
<sequence>IKGPFKQGRKIAQIDEDEGITLVQMVTTAGAEISTASPKDKTTETSDDSDDITLAETLIGIKRSVTKPQKKGKGVLVEEELVKVKRRDQGLAQIKSDAELAQRLYEEELAEVDRAQKQRQKQEEATIAVLTEEFNEIQARIDADHELAARLIYKEQEQFITEEREK</sequence>
<comment type="caution">
    <text evidence="3">The sequence shown here is derived from an EMBL/GenBank/DDBJ whole genome shotgun (WGS) entry which is preliminary data.</text>
</comment>
<name>A0A699IS66_TANCI</name>
<reference evidence="3" key="1">
    <citation type="journal article" date="2019" name="Sci. Rep.">
        <title>Draft genome of Tanacetum cinerariifolium, the natural source of mosquito coil.</title>
        <authorList>
            <person name="Yamashiro T."/>
            <person name="Shiraishi A."/>
            <person name="Satake H."/>
            <person name="Nakayama K."/>
        </authorList>
    </citation>
    <scope>NUCLEOTIDE SEQUENCE</scope>
</reference>
<feature type="non-terminal residue" evidence="3">
    <location>
        <position position="1"/>
    </location>
</feature>
<feature type="region of interest" description="Disordered" evidence="2">
    <location>
        <begin position="31"/>
        <end position="50"/>
    </location>
</feature>
<accession>A0A699IS66</accession>
<organism evidence="3">
    <name type="scientific">Tanacetum cinerariifolium</name>
    <name type="common">Dalmatian daisy</name>
    <name type="synonym">Chrysanthemum cinerariifolium</name>
    <dbReference type="NCBI Taxonomy" id="118510"/>
    <lineage>
        <taxon>Eukaryota</taxon>
        <taxon>Viridiplantae</taxon>
        <taxon>Streptophyta</taxon>
        <taxon>Embryophyta</taxon>
        <taxon>Tracheophyta</taxon>
        <taxon>Spermatophyta</taxon>
        <taxon>Magnoliopsida</taxon>
        <taxon>eudicotyledons</taxon>
        <taxon>Gunneridae</taxon>
        <taxon>Pentapetalae</taxon>
        <taxon>asterids</taxon>
        <taxon>campanulids</taxon>
        <taxon>Asterales</taxon>
        <taxon>Asteraceae</taxon>
        <taxon>Asteroideae</taxon>
        <taxon>Anthemideae</taxon>
        <taxon>Anthemidinae</taxon>
        <taxon>Tanacetum</taxon>
    </lineage>
</organism>
<keyword evidence="1" id="KW-0175">Coiled coil</keyword>
<gene>
    <name evidence="3" type="ORF">Tci_547531</name>
</gene>
<dbReference type="EMBL" id="BKCJ010319294">
    <property type="protein sequence ID" value="GEZ75558.1"/>
    <property type="molecule type" value="Genomic_DNA"/>
</dbReference>
<evidence type="ECO:0000256" key="1">
    <source>
        <dbReference type="SAM" id="Coils"/>
    </source>
</evidence>
<dbReference type="AlphaFoldDB" id="A0A699IS66"/>